<evidence type="ECO:0000313" key="3">
    <source>
        <dbReference type="Proteomes" id="UP000612352"/>
    </source>
</evidence>
<accession>A0ABS1BAL3</accession>
<evidence type="ECO:0000313" key="2">
    <source>
        <dbReference type="EMBL" id="MBK0331668.1"/>
    </source>
</evidence>
<keyword evidence="1" id="KW-0472">Membrane</keyword>
<feature type="transmembrane region" description="Helical" evidence="1">
    <location>
        <begin position="133"/>
        <end position="153"/>
    </location>
</feature>
<proteinExistence type="predicted"/>
<feature type="transmembrane region" description="Helical" evidence="1">
    <location>
        <begin position="165"/>
        <end position="183"/>
    </location>
</feature>
<feature type="transmembrane region" description="Helical" evidence="1">
    <location>
        <begin position="35"/>
        <end position="56"/>
    </location>
</feature>
<sequence>MHGTIGAVALSAVFAVLGVHALVRAARHRARPVDLVGDLLHVLMCAVMVAMSWSWWNALPALPQVILFAVATAWFALLALVQLAEGRTEASVHGPLHQGQHAVMMLAMVWMVVTMSADPASSTHSMTMLPTGAGLLGVAFTGALAVSGLLQLAEAHESTGPRAGLRMMAAMDLAMALACWLMLLH</sequence>
<evidence type="ECO:0000256" key="1">
    <source>
        <dbReference type="SAM" id="Phobius"/>
    </source>
</evidence>
<dbReference type="EMBL" id="JAEDAJ010000004">
    <property type="protein sequence ID" value="MBK0331668.1"/>
    <property type="molecule type" value="Genomic_DNA"/>
</dbReference>
<dbReference type="Proteomes" id="UP000612352">
    <property type="component" value="Unassembled WGS sequence"/>
</dbReference>
<dbReference type="Pfam" id="PF17197">
    <property type="entry name" value="DUF5134"/>
    <property type="match status" value="1"/>
</dbReference>
<feature type="transmembrane region" description="Helical" evidence="1">
    <location>
        <begin position="102"/>
        <end position="121"/>
    </location>
</feature>
<dbReference type="RefSeq" id="WP_200502286.1">
    <property type="nucleotide sequence ID" value="NZ_JAEDAJ010000004.1"/>
</dbReference>
<name>A0ABS1BAL3_9MICO</name>
<feature type="transmembrane region" description="Helical" evidence="1">
    <location>
        <begin position="62"/>
        <end position="81"/>
    </location>
</feature>
<comment type="caution">
    <text evidence="2">The sequence shown here is derived from an EMBL/GenBank/DDBJ whole genome shotgun (WGS) entry which is preliminary data.</text>
</comment>
<feature type="transmembrane region" description="Helical" evidence="1">
    <location>
        <begin position="6"/>
        <end position="23"/>
    </location>
</feature>
<protein>
    <submittedName>
        <fullName evidence="2">DUF5134 domain-containing protein</fullName>
    </submittedName>
</protein>
<reference evidence="2 3" key="1">
    <citation type="submission" date="2020-12" db="EMBL/GenBank/DDBJ databases">
        <title>Brachybacterium sp. MASK1Z-5, whole genome shotgun sequence.</title>
        <authorList>
            <person name="Tuo L."/>
        </authorList>
    </citation>
    <scope>NUCLEOTIDE SEQUENCE [LARGE SCALE GENOMIC DNA]</scope>
    <source>
        <strain evidence="2 3">MASK1Z-5</strain>
    </source>
</reference>
<dbReference type="InterPro" id="IPR033458">
    <property type="entry name" value="DUF5134"/>
</dbReference>
<keyword evidence="1" id="KW-0812">Transmembrane</keyword>
<gene>
    <name evidence="2" type="ORF">I8D64_09660</name>
</gene>
<organism evidence="2 3">
    <name type="scientific">Brachybacterium halotolerans</name>
    <dbReference type="NCBI Taxonomy" id="2795215"/>
    <lineage>
        <taxon>Bacteria</taxon>
        <taxon>Bacillati</taxon>
        <taxon>Actinomycetota</taxon>
        <taxon>Actinomycetes</taxon>
        <taxon>Micrococcales</taxon>
        <taxon>Dermabacteraceae</taxon>
        <taxon>Brachybacterium</taxon>
    </lineage>
</organism>
<keyword evidence="1" id="KW-1133">Transmembrane helix</keyword>
<keyword evidence="3" id="KW-1185">Reference proteome</keyword>